<protein>
    <recommendedName>
        <fullName evidence="3 9">Energy-coupling factor transporter transmembrane protein EcfT</fullName>
        <shortName evidence="9">ECF transporter T component EcfT</shortName>
    </recommendedName>
</protein>
<evidence type="ECO:0000256" key="9">
    <source>
        <dbReference type="HAMAP-Rule" id="MF_01461"/>
    </source>
</evidence>
<dbReference type="AlphaFoldDB" id="A0A6G7B9S2"/>
<evidence type="ECO:0000256" key="3">
    <source>
        <dbReference type="ARBA" id="ARBA00014042"/>
    </source>
</evidence>
<evidence type="ECO:0000256" key="6">
    <source>
        <dbReference type="ARBA" id="ARBA00022692"/>
    </source>
</evidence>
<feature type="transmembrane region" description="Helical" evidence="9">
    <location>
        <begin position="239"/>
        <end position="262"/>
    </location>
</feature>
<keyword evidence="4 9" id="KW-0813">Transport</keyword>
<keyword evidence="5 9" id="KW-1003">Cell membrane</keyword>
<evidence type="ECO:0000256" key="4">
    <source>
        <dbReference type="ARBA" id="ARBA00022448"/>
    </source>
</evidence>
<sequence length="265" mass="30011">MNNILIGRYIPGTSLIHKMDPRGKLITSFLFVMIIFLANNWSTYAVLFVFALLAVCMTKISFKIFWRGIRPLIWLILFTVIMQLLFTGSGKVLWHVGFLKVTDYGIISSIYMCIRLITIIVVSTVFTLTTTSLQIADAIEWLIHPLKYLKVPVGEIALVLSIALRFVPTLMDEATKIINAQKARGSDISTGKFIEKIKKIVPILVPLFIRSLSIALDLAVAMEARGYRDGMPRSRYRQLAWHIIDILNLGSLAILIGLLLLLRRY</sequence>
<name>A0A6G7B9S2_9LACO</name>
<dbReference type="EMBL" id="CP049228">
    <property type="protein sequence ID" value="QIH24243.1"/>
    <property type="molecule type" value="Genomic_DNA"/>
</dbReference>
<dbReference type="RefSeq" id="WP_006730506.1">
    <property type="nucleotide sequence ID" value="NZ_CABKQA010000001.1"/>
</dbReference>
<accession>A0A6G7B9S2</accession>
<dbReference type="CDD" id="cd16914">
    <property type="entry name" value="EcfT"/>
    <property type="match status" value="1"/>
</dbReference>
<comment type="subcellular location">
    <subcellularLocation>
        <location evidence="1 9">Cell membrane</location>
        <topology evidence="1 9">Multi-pass membrane protein</topology>
    </subcellularLocation>
</comment>
<dbReference type="Pfam" id="PF02361">
    <property type="entry name" value="CbiQ"/>
    <property type="match status" value="1"/>
</dbReference>
<dbReference type="GeneID" id="93221940"/>
<evidence type="ECO:0000256" key="2">
    <source>
        <dbReference type="ARBA" id="ARBA00005660"/>
    </source>
</evidence>
<evidence type="ECO:0000256" key="5">
    <source>
        <dbReference type="ARBA" id="ARBA00022475"/>
    </source>
</evidence>
<comment type="subunit">
    <text evidence="9">Forms a stable energy-coupling factor (ECF) transporter complex composed of 2 membrane-embedded substrate-binding proteins (S component), 2 ATP-binding proteins (A component) and 2 transmembrane proteins (T component).</text>
</comment>
<evidence type="ECO:0000313" key="10">
    <source>
        <dbReference type="EMBL" id="QIH24243.1"/>
    </source>
</evidence>
<dbReference type="HAMAP" id="MF_01461">
    <property type="entry name" value="EcfT"/>
    <property type="match status" value="1"/>
</dbReference>
<comment type="function">
    <text evidence="9">Transmembrane (T) component of an energy-coupling factor (ECF) ABC-transporter complex. Unlike classic ABC transporters this ECF transporter provides the energy necessary to transport a number of different substrates.</text>
</comment>
<keyword evidence="8 9" id="KW-0472">Membrane</keyword>
<dbReference type="PANTHER" id="PTHR33514:SF13">
    <property type="entry name" value="PROTEIN ABCI12, CHLOROPLASTIC"/>
    <property type="match status" value="1"/>
</dbReference>
<evidence type="ECO:0000313" key="11">
    <source>
        <dbReference type="Proteomes" id="UP000501676"/>
    </source>
</evidence>
<dbReference type="Proteomes" id="UP000501676">
    <property type="component" value="Chromosome"/>
</dbReference>
<feature type="transmembrane region" description="Helical" evidence="9">
    <location>
        <begin position="72"/>
        <end position="94"/>
    </location>
</feature>
<proteinExistence type="inferred from homology"/>
<evidence type="ECO:0000256" key="1">
    <source>
        <dbReference type="ARBA" id="ARBA00004651"/>
    </source>
</evidence>
<keyword evidence="6 9" id="KW-0812">Transmembrane</keyword>
<dbReference type="GO" id="GO:0005886">
    <property type="term" value="C:plasma membrane"/>
    <property type="evidence" value="ECO:0007669"/>
    <property type="project" value="UniProtKB-SubCell"/>
</dbReference>
<dbReference type="InterPro" id="IPR003339">
    <property type="entry name" value="ABC/ECF_trnsptr_transmembrane"/>
</dbReference>
<dbReference type="PANTHER" id="PTHR33514">
    <property type="entry name" value="PROTEIN ABCI12, CHLOROPLASTIC"/>
    <property type="match status" value="1"/>
</dbReference>
<feature type="transmembrane region" description="Helical" evidence="9">
    <location>
        <begin position="200"/>
        <end position="219"/>
    </location>
</feature>
<gene>
    <name evidence="9" type="primary">ecfT</name>
    <name evidence="10" type="ORF">G6Z83_06120</name>
</gene>
<feature type="transmembrane region" description="Helical" evidence="9">
    <location>
        <begin position="106"/>
        <end position="128"/>
    </location>
</feature>
<evidence type="ECO:0000256" key="8">
    <source>
        <dbReference type="ARBA" id="ARBA00023136"/>
    </source>
</evidence>
<dbReference type="InterPro" id="IPR024919">
    <property type="entry name" value="EcfT"/>
</dbReference>
<reference evidence="10 11" key="1">
    <citation type="submission" date="2020-02" db="EMBL/GenBank/DDBJ databases">
        <title>Complete genome sequences of six Lactobacillus iners strains isolated from the human vagina.</title>
        <authorList>
            <person name="France M.T."/>
            <person name="Rutt L."/>
            <person name="Narina S."/>
            <person name="Arbaugh S."/>
            <person name="Humphrys M.S."/>
            <person name="Ma B."/>
            <person name="Hayward M.R."/>
            <person name="Relman D."/>
            <person name="Kwon D.S."/>
            <person name="Ravel J."/>
        </authorList>
    </citation>
    <scope>NUCLEOTIDE SEQUENCE [LARGE SCALE GENOMIC DNA]</scope>
    <source>
        <strain evidence="10 11">C0210C1</strain>
    </source>
</reference>
<organism evidence="10 11">
    <name type="scientific">Lactobacillus iners</name>
    <dbReference type="NCBI Taxonomy" id="147802"/>
    <lineage>
        <taxon>Bacteria</taxon>
        <taxon>Bacillati</taxon>
        <taxon>Bacillota</taxon>
        <taxon>Bacilli</taxon>
        <taxon>Lactobacillales</taxon>
        <taxon>Lactobacillaceae</taxon>
        <taxon>Lactobacillus</taxon>
    </lineage>
</organism>
<comment type="similarity">
    <text evidence="2 9">Belongs to the energy-coupling factor EcfT family.</text>
</comment>
<evidence type="ECO:0000256" key="7">
    <source>
        <dbReference type="ARBA" id="ARBA00022989"/>
    </source>
</evidence>
<keyword evidence="7 9" id="KW-1133">Transmembrane helix</keyword>
<dbReference type="GO" id="GO:0022857">
    <property type="term" value="F:transmembrane transporter activity"/>
    <property type="evidence" value="ECO:0007669"/>
    <property type="project" value="UniProtKB-UniRule"/>
</dbReference>